<dbReference type="InterPro" id="IPR050131">
    <property type="entry name" value="Peptidase_S8_subtilisin-like"/>
</dbReference>
<feature type="domain" description="Fibronectin type-III" evidence="7">
    <location>
        <begin position="880"/>
        <end position="962"/>
    </location>
</feature>
<dbReference type="InterPro" id="IPR003961">
    <property type="entry name" value="FN3_dom"/>
</dbReference>
<proteinExistence type="inferred from homology"/>
<name>A0A3D2XAN7_9FIRM</name>
<feature type="domain" description="Fibronectin type-III" evidence="7">
    <location>
        <begin position="782"/>
        <end position="876"/>
    </location>
</feature>
<dbReference type="SMART" id="SM00060">
    <property type="entry name" value="FN3"/>
    <property type="match status" value="12"/>
</dbReference>
<feature type="domain" description="Fibronectin type-III" evidence="7">
    <location>
        <begin position="1643"/>
        <end position="1726"/>
    </location>
</feature>
<dbReference type="Gene3D" id="2.60.40.10">
    <property type="entry name" value="Immunoglobulins"/>
    <property type="match status" value="7"/>
</dbReference>
<protein>
    <recommendedName>
        <fullName evidence="7">Fibronectin type-III domain-containing protein</fullName>
    </recommendedName>
</protein>
<feature type="non-terminal residue" evidence="8">
    <location>
        <position position="1"/>
    </location>
</feature>
<feature type="domain" description="Fibronectin type-III" evidence="7">
    <location>
        <begin position="1144"/>
        <end position="1225"/>
    </location>
</feature>
<dbReference type="InterPro" id="IPR036852">
    <property type="entry name" value="Peptidase_S8/S53_dom_sf"/>
</dbReference>
<evidence type="ECO:0000256" key="1">
    <source>
        <dbReference type="ARBA" id="ARBA00011073"/>
    </source>
</evidence>
<dbReference type="Pfam" id="PF00041">
    <property type="entry name" value="fn3"/>
    <property type="match status" value="3"/>
</dbReference>
<keyword evidence="2 6" id="KW-0645">Protease</keyword>
<keyword evidence="4 6" id="KW-0378">Hydrolase</keyword>
<evidence type="ECO:0000313" key="9">
    <source>
        <dbReference type="Proteomes" id="UP000262969"/>
    </source>
</evidence>
<gene>
    <name evidence="8" type="ORF">DHW61_14870</name>
</gene>
<dbReference type="CDD" id="cd00063">
    <property type="entry name" value="FN3"/>
    <property type="match status" value="6"/>
</dbReference>
<feature type="domain" description="Fibronectin type-III" evidence="7">
    <location>
        <begin position="1226"/>
        <end position="1310"/>
    </location>
</feature>
<dbReference type="InterPro" id="IPR015500">
    <property type="entry name" value="Peptidase_S8_subtilisin-rel"/>
</dbReference>
<dbReference type="InterPro" id="IPR036116">
    <property type="entry name" value="FN3_sf"/>
</dbReference>
<dbReference type="GO" id="GO:0004252">
    <property type="term" value="F:serine-type endopeptidase activity"/>
    <property type="evidence" value="ECO:0007669"/>
    <property type="project" value="UniProtKB-UniRule"/>
</dbReference>
<dbReference type="SUPFAM" id="SSF49265">
    <property type="entry name" value="Fibronectin type III"/>
    <property type="match status" value="6"/>
</dbReference>
<dbReference type="CDD" id="cd07477">
    <property type="entry name" value="Peptidases_S8_Subtilisin_subset"/>
    <property type="match status" value="1"/>
</dbReference>
<feature type="active site" description="Charge relay system" evidence="6">
    <location>
        <position position="190"/>
    </location>
</feature>
<dbReference type="PRINTS" id="PR00723">
    <property type="entry name" value="SUBTILISIN"/>
</dbReference>
<dbReference type="PROSITE" id="PS51892">
    <property type="entry name" value="SUBTILASE"/>
    <property type="match status" value="1"/>
</dbReference>
<dbReference type="PANTHER" id="PTHR43806:SF11">
    <property type="entry name" value="CEREVISIN-RELATED"/>
    <property type="match status" value="1"/>
</dbReference>
<sequence>NVAVFDTGINLNNSELNVVGGISFVDGITSYDDDNGHGTEMANIIAATNNGSGFVGVAPDINLYSVKILDSTGQGRYSNIINGIDWAIENRINIIVLSLGGTGYSKILEEAVKKASQNNILLIAAAGNSGNRTNVYPAAFRDVVCVSSTDSNNMISVYSCIGNNIDIAAPGENIQTVDASGNRTIVSGTSVAAQHVAGVASLLWSFDKNLTNAQIKFLLYEGAIETGNHEQYGHGILNAKNSYKKLQEGNYEYTIFYEDGTKETIKADIDVGGEGVISALTSCPCTTCYQGSSYYNYSEHSSGGHRRVYYCGSSACQSKCGTACNYATSTYDKLSGCSICYPPHVHAWGPWAVTTTGTCTQVEVSTRKCSCGQIEKKNGTINSSNHTGWGSWSVTNAGNCKVKATLQRTCSKCSKSETKEGDYGSHPWGSWTQYQAATCITQAVFIRKCSLCSTSDSKIEGGYGSHTWGAWQVSQVATCKIQGTSIRICSTCKSSENRSDPINPSNHTLSSSYSCVHRGSYDDHVYTCVNCGASVSRDSHSCTCHVCYYTTKTYGSHTSTGHSVYLRCSCGSESYQGYKEANPNCQICTTPPYLSISNITAGLVLSETQTDFKVIINVMDNSGDALTCEYFLDGVSVAQGKEVVTDTKSTKQVQFTTGINAANLAEGQHTITVKVKNSISPVASQSVLFYVDKSAPVISNVTAKASSNGITLTVTASDTLSGLHSNAYRYTFGTQVSDWITASEMIYTSLQPNQSYAYSVEVRDKLNHINKYNGTIATLSLVPSVVLSANNPNAINVQVKDENPLDTLYCIRVGEYYANASGSLQSSISYFTLSTKQIAITGLVSDTTYNISVQTKNKDGITSNYSSVASITTLPESLSAPNNIKATADTQTQITLTWDISMRATSYEIEVNGSKDYITTIDNRYIHKNLTKDSTYSYRVRANIGEVKGIWSKIITQSTLPEVPGLVDYDSIYNYYNKENQLYFAWDGMNNVEGYQVEWNGILLDMVTTNLILCPNQEPNTQSIIRIRAKNRGGYGGWTLPYITYSRVKVPDNIKIDSYEDFSVILNWSSASNPNNTRYQIGIFDSIGNIVKVVSVGPETYGTVIGLVADTNYIAKVRALNNIDEVTEWSEGIAFKTGQARPKVPSQLKATAQGQSIILYWDEVENATSYEITRDGKIIASGLRTCNYEDRNLLPEQGYSYCVYAANDEGFGVSSNTLVKKTLGLVPSTPEGIRYDISATSITISWNNLENITGYEIEIDGQIINVGTEAFYQHNGLEPGSYHTYRLRARNMNGRSMWSDIQTIKSTPLLPSVPQNVVAIMSGTIIEVHWNGVKDAESYEIERNGEIIPSNQLMYQETSPSHGEYYVYRVRAVNETGVSDWSQSYTILYENNNIIDLDIQVEIFKTQAIVHINNKDVISRVEIIDLVTNERTEVTNDFNIIFSGLAPGYRYYYKLLVYGENNEFIGSQMITATTLTEAPTLIYKRNSLYNLLEWSFVDGASEYELQCNGQIIYRGDELRYLAENSQTDEELVYQVRAINISGYSDWSNQWIIKDEKGQSINANDIRIMRMSNSQVIVSWKPIMGAIGYRIIDDYDNEYSVESTELILDISQNTQLSLKIACLYENNQIGEYSEVVTISVPGMIPKIPVIKQSELTTNSIIISWDLQEDATGYEISIGNDIVNISNESQYTYTGILPNTEYVIKVRAINGSGASAWSEPVKVTTTNDLTKSPTGFYCNIDEQGEINLHWNSMDEAIGYEVKVNNETILKTDKNYLPIVDTLIGRKYTFSIRACYENGTSNWSPTLEYTVSIGAPQKLSIEKLEEGYQISFTPINGITSYEIEVDGITLSTNEAWINLSLSDHLCHKIRVRARYDNMIGPWSNYTEYLTNTITTLQVSQNEDFSLSLYSENVINNSQYRMELSYSIDDLKLVDLSEYTEEQETYTTFISKSMNGSEWLKLQAVIKREGQREKIIIVANIPMFDDYFYSGIINSIRFKALNTKQVDIEYKLSYVNKGE</sequence>
<evidence type="ECO:0000256" key="2">
    <source>
        <dbReference type="ARBA" id="ARBA00022670"/>
    </source>
</evidence>
<evidence type="ECO:0000256" key="6">
    <source>
        <dbReference type="PROSITE-ProRule" id="PRU01240"/>
    </source>
</evidence>
<evidence type="ECO:0000313" key="8">
    <source>
        <dbReference type="EMBL" id="HCL03663.1"/>
    </source>
</evidence>
<accession>A0A3D2XAN7</accession>
<dbReference type="InterPro" id="IPR000209">
    <property type="entry name" value="Peptidase_S8/S53_dom"/>
</dbReference>
<dbReference type="Pfam" id="PF00082">
    <property type="entry name" value="Peptidase_S8"/>
    <property type="match status" value="1"/>
</dbReference>
<dbReference type="Gene3D" id="3.40.50.200">
    <property type="entry name" value="Peptidase S8/S53 domain"/>
    <property type="match status" value="1"/>
</dbReference>
<evidence type="ECO:0000256" key="5">
    <source>
        <dbReference type="ARBA" id="ARBA00022825"/>
    </source>
</evidence>
<dbReference type="InterPro" id="IPR013783">
    <property type="entry name" value="Ig-like_fold"/>
</dbReference>
<dbReference type="EMBL" id="DPVV01000493">
    <property type="protein sequence ID" value="HCL03663.1"/>
    <property type="molecule type" value="Genomic_DNA"/>
</dbReference>
<comment type="caution">
    <text evidence="8">The sequence shown here is derived from an EMBL/GenBank/DDBJ whole genome shotgun (WGS) entry which is preliminary data.</text>
</comment>
<dbReference type="SUPFAM" id="SSF52743">
    <property type="entry name" value="Subtilisin-like"/>
    <property type="match status" value="1"/>
</dbReference>
<evidence type="ECO:0000256" key="4">
    <source>
        <dbReference type="ARBA" id="ARBA00022801"/>
    </source>
</evidence>
<keyword evidence="5 6" id="KW-0720">Serine protease</keyword>
<keyword evidence="3" id="KW-0479">Metal-binding</keyword>
<feature type="domain" description="Fibronectin type-III" evidence="7">
    <location>
        <begin position="1050"/>
        <end position="1140"/>
    </location>
</feature>
<dbReference type="Proteomes" id="UP000262969">
    <property type="component" value="Unassembled WGS sequence"/>
</dbReference>
<evidence type="ECO:0000259" key="7">
    <source>
        <dbReference type="PROSITE" id="PS50853"/>
    </source>
</evidence>
<dbReference type="InterPro" id="IPR034202">
    <property type="entry name" value="Subtilisin_Carlsberg-like"/>
</dbReference>
<evidence type="ECO:0000256" key="3">
    <source>
        <dbReference type="ARBA" id="ARBA00022723"/>
    </source>
</evidence>
<comment type="similarity">
    <text evidence="1 6">Belongs to the peptidase S8 family.</text>
</comment>
<dbReference type="GO" id="GO:0006508">
    <property type="term" value="P:proteolysis"/>
    <property type="evidence" value="ECO:0007669"/>
    <property type="project" value="UniProtKB-KW"/>
</dbReference>
<feature type="active site" description="Charge relay system" evidence="6">
    <location>
        <position position="37"/>
    </location>
</feature>
<organism evidence="8 9">
    <name type="scientific">Lachnoclostridium phytofermentans</name>
    <dbReference type="NCBI Taxonomy" id="66219"/>
    <lineage>
        <taxon>Bacteria</taxon>
        <taxon>Bacillati</taxon>
        <taxon>Bacillota</taxon>
        <taxon>Clostridia</taxon>
        <taxon>Lachnospirales</taxon>
        <taxon>Lachnospiraceae</taxon>
    </lineage>
</organism>
<dbReference type="PANTHER" id="PTHR43806">
    <property type="entry name" value="PEPTIDASE S8"/>
    <property type="match status" value="1"/>
</dbReference>
<reference evidence="8 9" key="1">
    <citation type="journal article" date="2018" name="Nat. Biotechnol.">
        <title>A standardized bacterial taxonomy based on genome phylogeny substantially revises the tree of life.</title>
        <authorList>
            <person name="Parks D.H."/>
            <person name="Chuvochina M."/>
            <person name="Waite D.W."/>
            <person name="Rinke C."/>
            <person name="Skarshewski A."/>
            <person name="Chaumeil P.A."/>
            <person name="Hugenholtz P."/>
        </authorList>
    </citation>
    <scope>NUCLEOTIDE SEQUENCE [LARGE SCALE GENOMIC DNA]</scope>
    <source>
        <strain evidence="8">UBA11728</strain>
    </source>
</reference>
<dbReference type="GO" id="GO:0046872">
    <property type="term" value="F:metal ion binding"/>
    <property type="evidence" value="ECO:0007669"/>
    <property type="project" value="UniProtKB-KW"/>
</dbReference>
<dbReference type="PROSITE" id="PS50853">
    <property type="entry name" value="FN3"/>
    <property type="match status" value="6"/>
</dbReference>
<feature type="active site" description="Charge relay system" evidence="6">
    <location>
        <position position="6"/>
    </location>
</feature>